<dbReference type="Gene3D" id="3.40.50.261">
    <property type="entry name" value="Succinyl-CoA synthetase domains"/>
    <property type="match status" value="2"/>
</dbReference>
<feature type="domain" description="CoA-binding" evidence="2">
    <location>
        <begin position="6"/>
        <end position="104"/>
    </location>
</feature>
<dbReference type="SUPFAM" id="SSF52210">
    <property type="entry name" value="Succinyl-CoA synthetase domains"/>
    <property type="match status" value="2"/>
</dbReference>
<dbReference type="RefSeq" id="WP_243264004.1">
    <property type="nucleotide sequence ID" value="NZ_CP085149.1"/>
</dbReference>
<dbReference type="PANTHER" id="PTHR42793:SF1">
    <property type="entry name" value="PEPTIDYL-LYSINE N-ACETYLTRANSFERASE PATZ"/>
    <property type="match status" value="1"/>
</dbReference>
<dbReference type="InterPro" id="IPR036291">
    <property type="entry name" value="NAD(P)-bd_dom_sf"/>
</dbReference>
<dbReference type="InterPro" id="IPR032875">
    <property type="entry name" value="Succ_CoA_lig_flav_dom"/>
</dbReference>
<keyword evidence="3" id="KW-0808">Transferase</keyword>
<accession>A0ABY3ZRE5</accession>
<dbReference type="PANTHER" id="PTHR42793">
    <property type="entry name" value="COA BINDING DOMAIN CONTAINING PROTEIN"/>
    <property type="match status" value="1"/>
</dbReference>
<dbReference type="Gene3D" id="3.40.50.720">
    <property type="entry name" value="NAD(P)-binding Rossmann-like Domain"/>
    <property type="match status" value="1"/>
</dbReference>
<evidence type="ECO:0000259" key="2">
    <source>
        <dbReference type="SMART" id="SM00881"/>
    </source>
</evidence>
<geneLocation type="plasmid" evidence="3 4">
    <name>pDSM109990_e</name>
</geneLocation>
<dbReference type="SMART" id="SM00881">
    <property type="entry name" value="CoA_binding"/>
    <property type="match status" value="1"/>
</dbReference>
<dbReference type="Proteomes" id="UP000831019">
    <property type="component" value="Plasmid pDSM109990_e"/>
</dbReference>
<evidence type="ECO:0000313" key="3">
    <source>
        <dbReference type="EMBL" id="UOA17192.1"/>
    </source>
</evidence>
<dbReference type="InterPro" id="IPR003781">
    <property type="entry name" value="CoA-bd"/>
</dbReference>
<dbReference type="Pfam" id="PF13607">
    <property type="entry name" value="Succ_CoA_lig"/>
    <property type="match status" value="1"/>
</dbReference>
<organism evidence="3 4">
    <name type="scientific">Sulfitobacter dubius</name>
    <dbReference type="NCBI Taxonomy" id="218673"/>
    <lineage>
        <taxon>Bacteria</taxon>
        <taxon>Pseudomonadati</taxon>
        <taxon>Pseudomonadota</taxon>
        <taxon>Alphaproteobacteria</taxon>
        <taxon>Rhodobacterales</taxon>
        <taxon>Roseobacteraceae</taxon>
        <taxon>Sulfitobacter</taxon>
    </lineage>
</organism>
<protein>
    <submittedName>
        <fullName evidence="3">Protein lysine acetyltransferase Pka</fullName>
        <ecNumber evidence="3">2.3.1.-</ecNumber>
    </submittedName>
</protein>
<keyword evidence="3" id="KW-0614">Plasmid</keyword>
<evidence type="ECO:0000256" key="1">
    <source>
        <dbReference type="ARBA" id="ARBA00022532"/>
    </source>
</evidence>
<dbReference type="Gene3D" id="3.30.470.20">
    <property type="entry name" value="ATP-grasp fold, B domain"/>
    <property type="match status" value="1"/>
</dbReference>
<dbReference type="SUPFAM" id="SSF56059">
    <property type="entry name" value="Glutathione synthetase ATP-binding domain-like"/>
    <property type="match status" value="1"/>
</dbReference>
<reference evidence="4" key="1">
    <citation type="journal article" date="2022" name="Microorganisms">
        <title>Beyond the ABCs#Discovery of Three New Plasmid Types in Rhodobacterales (RepQ, RepY, RepW).</title>
        <authorList>
            <person name="Freese H.M."/>
            <person name="Ringel V."/>
            <person name="Overmann J."/>
            <person name="Petersen J."/>
        </authorList>
    </citation>
    <scope>NUCLEOTIDE SEQUENCE [LARGE SCALE GENOMIC DNA]</scope>
    <source>
        <strain evidence="4">DSM 109990</strain>
        <plasmid evidence="4">pDSM109990_e</plasmid>
    </source>
</reference>
<dbReference type="Pfam" id="PF13380">
    <property type="entry name" value="CoA_binding_2"/>
    <property type="match status" value="1"/>
</dbReference>
<dbReference type="EC" id="2.3.1.-" evidence="3"/>
<keyword evidence="3" id="KW-0012">Acyltransferase</keyword>
<dbReference type="GO" id="GO:0016746">
    <property type="term" value="F:acyltransferase activity"/>
    <property type="evidence" value="ECO:0007669"/>
    <property type="project" value="UniProtKB-KW"/>
</dbReference>
<gene>
    <name evidence="3" type="primary">pka</name>
    <name evidence="3" type="ORF">DSM109990_04091</name>
</gene>
<evidence type="ECO:0000313" key="4">
    <source>
        <dbReference type="Proteomes" id="UP000831019"/>
    </source>
</evidence>
<keyword evidence="1" id="KW-0816">Tricarboxylic acid cycle</keyword>
<dbReference type="Gene3D" id="3.30.1490.20">
    <property type="entry name" value="ATP-grasp fold, A domain"/>
    <property type="match status" value="1"/>
</dbReference>
<keyword evidence="4" id="KW-1185">Reference proteome</keyword>
<name>A0ABY3ZRE5_9RHOB</name>
<sequence length="704" mass="72936">MSLAKLLSPKSVAIVGVSSKAATFQVGGRAVFEHLVKHGYQGRIDLITRAPIALHGVASIGSLAELSNPPDCLVLSVPAAQVVALIEEALTMGVRAFVTISAGFSESGPEGSALQDRIAKMLAAHGAVMLGPNTTGYVNFTDKVAMSSTSRITSHLPPTGRIGAIVQSGALGSALMDVAERDGIGLSQLISTGNEAVTDVADFVEFLVDDPATDAIVLYVEAFRHPERILRAARRAFAAGKPIAIYKAGKSETGRAAAAGHTGALLGTRGTYEAAARQLGLTDVRNLEDLLPVADYIRRAKGGRSVGVLTVSGGLGGAVADTLAAAGDTALPKPGAATAEALSGYLPEFLKPQNPVDVGGSPFRDEGGFKACLSSFAADPAFEAVVVASTPVVPKWAGDMVAAIKSVSEKTGKTISAVWPAEVFNAEGIADLRRAGFASFTRVETAVASLNGAAAWWTRRAEPGRLLAEGAAGSVGAVPEATRSMDEATSKKILKGHGISFLREVFVPVSDMADAPRIAKDVGYPVTIKGIATDVIHKSEYGLVSVGLEDEAALSATLDAMCISAETHKLDLHGFILAETLQAKAEVFVGISHDREFGPTLTVGSGGIYTEVHQDVVTRLLPVSETEIEAMFDNCRIGKILRGTRGKPALDMPALVAMVTQLCVLAEDPASGLAGIELNPIGVGVEGEGAWIFDATVFVAEEAK</sequence>
<dbReference type="SUPFAM" id="SSF51735">
    <property type="entry name" value="NAD(P)-binding Rossmann-fold domains"/>
    <property type="match status" value="1"/>
</dbReference>
<dbReference type="Pfam" id="PF13549">
    <property type="entry name" value="ATP-grasp_5"/>
    <property type="match status" value="1"/>
</dbReference>
<dbReference type="InterPro" id="IPR013815">
    <property type="entry name" value="ATP_grasp_subdomain_1"/>
</dbReference>
<dbReference type="InterPro" id="IPR016102">
    <property type="entry name" value="Succinyl-CoA_synth-like"/>
</dbReference>
<proteinExistence type="predicted"/>
<dbReference type="EMBL" id="CP085149">
    <property type="protein sequence ID" value="UOA17192.1"/>
    <property type="molecule type" value="Genomic_DNA"/>
</dbReference>